<accession>A0ABR4RTP9</accession>
<evidence type="ECO:0000313" key="2">
    <source>
        <dbReference type="Proteomes" id="UP000027331"/>
    </source>
</evidence>
<gene>
    <name evidence="1" type="ORF">DP83_11650</name>
</gene>
<proteinExistence type="predicted"/>
<protein>
    <recommendedName>
        <fullName evidence="3">ATP-binding protein</fullName>
    </recommendedName>
</protein>
<dbReference type="Proteomes" id="UP000027331">
    <property type="component" value="Unassembled WGS sequence"/>
</dbReference>
<reference evidence="1 2" key="1">
    <citation type="submission" date="2014-04" db="EMBL/GenBank/DDBJ databases">
        <title>Vibrio metecus sp. nov., a close relative of Vibrio cholerae isolated from coastal brackish ponds and clinical specimens.</title>
        <authorList>
            <person name="Kirchberger P.C."/>
            <person name="Turnsek M."/>
            <person name="Hunt D.E."/>
            <person name="Haley B.J."/>
            <person name="Colwell R."/>
            <person name="Polz M.F."/>
            <person name="Tarr C.L."/>
            <person name="Boucher Y."/>
        </authorList>
    </citation>
    <scope>NUCLEOTIDE SEQUENCE [LARGE SCALE GENOMIC DNA]</scope>
    <source>
        <strain evidence="2">PPCK-2014</strain>
    </source>
</reference>
<comment type="caution">
    <text evidence="1">The sequence shown here is derived from an EMBL/GenBank/DDBJ whole genome shotgun (WGS) entry which is preliminary data.</text>
</comment>
<evidence type="ECO:0000313" key="1">
    <source>
        <dbReference type="EMBL" id="KDO13052.1"/>
    </source>
</evidence>
<name>A0ABR4RTP9_VIBMT</name>
<dbReference type="EMBL" id="JJMN01000071">
    <property type="protein sequence ID" value="KDO13052.1"/>
    <property type="molecule type" value="Genomic_DNA"/>
</dbReference>
<evidence type="ECO:0008006" key="3">
    <source>
        <dbReference type="Google" id="ProtNLM"/>
    </source>
</evidence>
<organism evidence="1 2">
    <name type="scientific">Vibrio metoecus</name>
    <dbReference type="NCBI Taxonomy" id="1481663"/>
    <lineage>
        <taxon>Bacteria</taxon>
        <taxon>Pseudomonadati</taxon>
        <taxon>Pseudomonadota</taxon>
        <taxon>Gammaproteobacteria</taxon>
        <taxon>Vibrionales</taxon>
        <taxon>Vibrionaceae</taxon>
        <taxon>Vibrio</taxon>
    </lineage>
</organism>
<sequence length="487" mass="56751">MIVVNIRDAKLFGNEAGEDENLDVLNSYYIDNDEFYDFFDSDNRLSVVSARKGMGKSALLSRLEYKLKNDSEYGEPIVIRVTGNELLGLGDFSSKDQAYLENYWKRIICKKVIIEIGSQIGFALSSDEIAMVESAELDGLKSKNFIGGLLARVKGKIPLIHTELRESIPENLENLLSKYQDKNENSKVWILIDDIDSKYVDTEDYQARVGSFFSAIRSLAFNTKNLNIRSTVRSDVWLNLRHLEDLDKWEQYIIEIIWTNRHMRDMLANKILSYIKRNHPGSDEAKLSYASDYNRLFQIIFDTPIEWKGNKDSSIWEAIAAFSNKRPRWMGQLCRMAALQSKRSNSRNRKIQFCHIDEILESFGRNRKHDLIKEHKHQFSELDALIDCFRARDKEYTYSELNDVIETHYVRGRGCDVIPTVDGIQYSSPEDLGAFVYKLGLISHKHDDNRTFTHYCDNPDLFRTIENRENKLVWAIHLSYRKFLNIR</sequence>
<keyword evidence="2" id="KW-1185">Reference proteome</keyword>
<dbReference type="NCBIfam" id="NF047389">
    <property type="entry name" value="ATPase_Sll1717"/>
    <property type="match status" value="1"/>
</dbReference>
<dbReference type="InterPro" id="IPR059206">
    <property type="entry name" value="Sll1717-like"/>
</dbReference>